<protein>
    <submittedName>
        <fullName evidence="2">Uncharacterized protein</fullName>
    </submittedName>
</protein>
<dbReference type="Proteomes" id="UP000324897">
    <property type="component" value="Unassembled WGS sequence"/>
</dbReference>
<dbReference type="OrthoDB" id="663059at2759"/>
<evidence type="ECO:0000256" key="1">
    <source>
        <dbReference type="SAM" id="MobiDB-lite"/>
    </source>
</evidence>
<feature type="region of interest" description="Disordered" evidence="1">
    <location>
        <begin position="1"/>
        <end position="21"/>
    </location>
</feature>
<gene>
    <name evidence="2" type="ORF">EJB05_16161</name>
</gene>
<proteinExistence type="predicted"/>
<dbReference type="EMBL" id="RWGY01000009">
    <property type="protein sequence ID" value="TVU34330.1"/>
    <property type="molecule type" value="Genomic_DNA"/>
</dbReference>
<evidence type="ECO:0000313" key="3">
    <source>
        <dbReference type="Proteomes" id="UP000324897"/>
    </source>
</evidence>
<dbReference type="AlphaFoldDB" id="A0A5J9VH90"/>
<evidence type="ECO:0000313" key="2">
    <source>
        <dbReference type="EMBL" id="TVU34330.1"/>
    </source>
</evidence>
<feature type="non-terminal residue" evidence="2">
    <location>
        <position position="1"/>
    </location>
</feature>
<comment type="caution">
    <text evidence="2">The sequence shown here is derived from an EMBL/GenBank/DDBJ whole genome shotgun (WGS) entry which is preliminary data.</text>
</comment>
<reference evidence="2 3" key="1">
    <citation type="journal article" date="2019" name="Sci. Rep.">
        <title>A high-quality genome of Eragrostis curvula grass provides insights into Poaceae evolution and supports new strategies to enhance forage quality.</title>
        <authorList>
            <person name="Carballo J."/>
            <person name="Santos B.A.C.M."/>
            <person name="Zappacosta D."/>
            <person name="Garbus I."/>
            <person name="Selva J.P."/>
            <person name="Gallo C.A."/>
            <person name="Diaz A."/>
            <person name="Albertini E."/>
            <person name="Caccamo M."/>
            <person name="Echenique V."/>
        </authorList>
    </citation>
    <scope>NUCLEOTIDE SEQUENCE [LARGE SCALE GENOMIC DNA]</scope>
    <source>
        <strain evidence="3">cv. Victoria</strain>
        <tissue evidence="2">Leaf</tissue>
    </source>
</reference>
<sequence length="99" mass="10754">MHGGSASAGSEDGQTGEGEVPQHFFLDASIEEIDNSTAHQQDIEVRAKQSEAQLLTAEVGIMGADLEKLSPAVRSYYIMMQHQILVRRGVITPENNDEA</sequence>
<name>A0A5J9VH90_9POAL</name>
<keyword evidence="3" id="KW-1185">Reference proteome</keyword>
<dbReference type="Gramene" id="TVU34330">
    <property type="protein sequence ID" value="TVU34330"/>
    <property type="gene ID" value="EJB05_16161"/>
</dbReference>
<organism evidence="2 3">
    <name type="scientific">Eragrostis curvula</name>
    <name type="common">weeping love grass</name>
    <dbReference type="NCBI Taxonomy" id="38414"/>
    <lineage>
        <taxon>Eukaryota</taxon>
        <taxon>Viridiplantae</taxon>
        <taxon>Streptophyta</taxon>
        <taxon>Embryophyta</taxon>
        <taxon>Tracheophyta</taxon>
        <taxon>Spermatophyta</taxon>
        <taxon>Magnoliopsida</taxon>
        <taxon>Liliopsida</taxon>
        <taxon>Poales</taxon>
        <taxon>Poaceae</taxon>
        <taxon>PACMAD clade</taxon>
        <taxon>Chloridoideae</taxon>
        <taxon>Eragrostideae</taxon>
        <taxon>Eragrostidinae</taxon>
        <taxon>Eragrostis</taxon>
    </lineage>
</organism>
<accession>A0A5J9VH90</accession>